<dbReference type="InterPro" id="IPR029058">
    <property type="entry name" value="AB_hydrolase_fold"/>
</dbReference>
<dbReference type="GO" id="GO:0046464">
    <property type="term" value="P:acylglycerol catabolic process"/>
    <property type="evidence" value="ECO:0007669"/>
    <property type="project" value="TreeGrafter"/>
</dbReference>
<dbReference type="EMBL" id="CAFABK010000081">
    <property type="protein sequence ID" value="CAB4834162.1"/>
    <property type="molecule type" value="Genomic_DNA"/>
</dbReference>
<dbReference type="InterPro" id="IPR050266">
    <property type="entry name" value="AB_hydrolase_sf"/>
</dbReference>
<dbReference type="SUPFAM" id="SSF53474">
    <property type="entry name" value="alpha/beta-Hydrolases"/>
    <property type="match status" value="1"/>
</dbReference>
<dbReference type="PRINTS" id="PR00111">
    <property type="entry name" value="ABHYDROLASE"/>
</dbReference>
<sequence length="315" mass="33234">MTVIFRLRLLVSVGLVGLLVASAPVAVFASTTVGWQDVRLETRAVNAAGTTFAWAELGTGPTLLLLNGTGSPMSEWDPKLLAVLAKNRRVIVFDYPGLGLSGPAPSKWEFSAAADWVNEFLIQVSPGAPVDVLGWSMGGFVAQQLSIRHPTSIRRLVLAATNPGGAAAVLGPLWVQEADSNSEGSIKSYLETNYPATKVAQSRGRAFISRLVSANVDGSYPDESVPTKTYNAMVAAEDPWLQSNANANALRAISARTLVITGAKDVITPPANSRYIAGAMPNAKLILVSGAGHSFLFQEPLQVASSVAKFLDSES</sequence>
<organism evidence="2">
    <name type="scientific">freshwater metagenome</name>
    <dbReference type="NCBI Taxonomy" id="449393"/>
    <lineage>
        <taxon>unclassified sequences</taxon>
        <taxon>metagenomes</taxon>
        <taxon>ecological metagenomes</taxon>
    </lineage>
</organism>
<dbReference type="AlphaFoldDB" id="A0A6J7AMK2"/>
<dbReference type="GO" id="GO:0016020">
    <property type="term" value="C:membrane"/>
    <property type="evidence" value="ECO:0007669"/>
    <property type="project" value="TreeGrafter"/>
</dbReference>
<evidence type="ECO:0000313" key="2">
    <source>
        <dbReference type="EMBL" id="CAB4834162.1"/>
    </source>
</evidence>
<dbReference type="PANTHER" id="PTHR43798:SF5">
    <property type="entry name" value="MONOACYLGLYCEROL LIPASE ABHD6"/>
    <property type="match status" value="1"/>
</dbReference>
<dbReference type="Gene3D" id="3.40.50.1820">
    <property type="entry name" value="alpha/beta hydrolase"/>
    <property type="match status" value="1"/>
</dbReference>
<dbReference type="PANTHER" id="PTHR43798">
    <property type="entry name" value="MONOACYLGLYCEROL LIPASE"/>
    <property type="match status" value="1"/>
</dbReference>
<dbReference type="InterPro" id="IPR000073">
    <property type="entry name" value="AB_hydrolase_1"/>
</dbReference>
<feature type="domain" description="AB hydrolase-1" evidence="1">
    <location>
        <begin position="61"/>
        <end position="300"/>
    </location>
</feature>
<accession>A0A6J7AMK2</accession>
<gene>
    <name evidence="2" type="ORF">UFOPK3204_01412</name>
</gene>
<name>A0A6J7AMK2_9ZZZZ</name>
<dbReference type="Pfam" id="PF00561">
    <property type="entry name" value="Abhydrolase_1"/>
    <property type="match status" value="1"/>
</dbReference>
<proteinExistence type="predicted"/>
<evidence type="ECO:0000259" key="1">
    <source>
        <dbReference type="Pfam" id="PF00561"/>
    </source>
</evidence>
<reference evidence="2" key="1">
    <citation type="submission" date="2020-05" db="EMBL/GenBank/DDBJ databases">
        <authorList>
            <person name="Chiriac C."/>
            <person name="Salcher M."/>
            <person name="Ghai R."/>
            <person name="Kavagutti S V."/>
        </authorList>
    </citation>
    <scope>NUCLEOTIDE SEQUENCE</scope>
</reference>
<protein>
    <submittedName>
        <fullName evidence="2">Unannotated protein</fullName>
    </submittedName>
</protein>
<dbReference type="GO" id="GO:0047372">
    <property type="term" value="F:monoacylglycerol lipase activity"/>
    <property type="evidence" value="ECO:0007669"/>
    <property type="project" value="TreeGrafter"/>
</dbReference>